<dbReference type="PROSITE" id="PS00031">
    <property type="entry name" value="NUCLEAR_REC_DBD_1"/>
    <property type="match status" value="1"/>
</dbReference>
<comment type="caution">
    <text evidence="12">The sequence shown here is derived from an EMBL/GenBank/DDBJ whole genome shotgun (WGS) entry which is preliminary data.</text>
</comment>
<reference evidence="12 13" key="1">
    <citation type="submission" date="2024-11" db="EMBL/GenBank/DDBJ databases">
        <title>Chromosome-level genome assembly of the freshwater bivalve Anodonta woodiana.</title>
        <authorList>
            <person name="Chen X."/>
        </authorList>
    </citation>
    <scope>NUCLEOTIDE SEQUENCE [LARGE SCALE GENOMIC DNA]</scope>
    <source>
        <strain evidence="12">MN2024</strain>
        <tissue evidence="12">Gills</tissue>
    </source>
</reference>
<dbReference type="GO" id="GO:0005634">
    <property type="term" value="C:nucleus"/>
    <property type="evidence" value="ECO:0007669"/>
    <property type="project" value="UniProtKB-SubCell"/>
</dbReference>
<evidence type="ECO:0000256" key="7">
    <source>
        <dbReference type="ARBA" id="ARBA00023170"/>
    </source>
</evidence>
<accession>A0ABD3U2R4</accession>
<dbReference type="PRINTS" id="PR00047">
    <property type="entry name" value="STROIDFINGER"/>
</dbReference>
<keyword evidence="13" id="KW-1185">Reference proteome</keyword>
<dbReference type="SMART" id="SM00399">
    <property type="entry name" value="ZnF_C4"/>
    <property type="match status" value="1"/>
</dbReference>
<dbReference type="GO" id="GO:0003677">
    <property type="term" value="F:DNA binding"/>
    <property type="evidence" value="ECO:0007669"/>
    <property type="project" value="UniProtKB-KW"/>
</dbReference>
<dbReference type="CDD" id="cd06916">
    <property type="entry name" value="NR_DBD_like"/>
    <property type="match status" value="1"/>
</dbReference>
<dbReference type="InterPro" id="IPR001628">
    <property type="entry name" value="Znf_hrmn_rcpt"/>
</dbReference>
<dbReference type="PANTHER" id="PTHR24082:SF473">
    <property type="entry name" value="ECDYSONE-INDUCED PROTEIN 75B, ISOFORM B"/>
    <property type="match status" value="1"/>
</dbReference>
<keyword evidence="3 9" id="KW-0862">Zinc</keyword>
<name>A0ABD3U2R4_SINWO</name>
<dbReference type="EMBL" id="JBJQND010000017">
    <property type="protein sequence ID" value="KAL3842740.1"/>
    <property type="molecule type" value="Genomic_DNA"/>
</dbReference>
<evidence type="ECO:0000256" key="2">
    <source>
        <dbReference type="ARBA" id="ARBA00022771"/>
    </source>
</evidence>
<evidence type="ECO:0000256" key="3">
    <source>
        <dbReference type="ARBA" id="ARBA00022833"/>
    </source>
</evidence>
<evidence type="ECO:0000259" key="10">
    <source>
        <dbReference type="PROSITE" id="PS51030"/>
    </source>
</evidence>
<dbReference type="InterPro" id="IPR035500">
    <property type="entry name" value="NHR-like_dom_sf"/>
</dbReference>
<keyword evidence="1 9" id="KW-0479">Metal-binding</keyword>
<dbReference type="AlphaFoldDB" id="A0ABD3U2R4"/>
<dbReference type="Pfam" id="PF00105">
    <property type="entry name" value="zf-C4"/>
    <property type="match status" value="1"/>
</dbReference>
<dbReference type="PANTHER" id="PTHR24082">
    <property type="entry name" value="NUCLEAR HORMONE RECEPTOR"/>
    <property type="match status" value="1"/>
</dbReference>
<feature type="domain" description="Nuclear receptor" evidence="10">
    <location>
        <begin position="128"/>
        <end position="203"/>
    </location>
</feature>
<evidence type="ECO:0000313" key="12">
    <source>
        <dbReference type="EMBL" id="KAL3842740.1"/>
    </source>
</evidence>
<keyword evidence="6 9" id="KW-0804">Transcription</keyword>
<protein>
    <submittedName>
        <fullName evidence="12">Uncharacterized protein</fullName>
    </submittedName>
</protein>
<dbReference type="Pfam" id="PF00104">
    <property type="entry name" value="Hormone_recep"/>
    <property type="match status" value="1"/>
</dbReference>
<evidence type="ECO:0000313" key="13">
    <source>
        <dbReference type="Proteomes" id="UP001634394"/>
    </source>
</evidence>
<evidence type="ECO:0000256" key="6">
    <source>
        <dbReference type="ARBA" id="ARBA00023163"/>
    </source>
</evidence>
<evidence type="ECO:0000256" key="1">
    <source>
        <dbReference type="ARBA" id="ARBA00022723"/>
    </source>
</evidence>
<dbReference type="SUPFAM" id="SSF48508">
    <property type="entry name" value="Nuclear receptor ligand-binding domain"/>
    <property type="match status" value="1"/>
</dbReference>
<comment type="similarity">
    <text evidence="9">Belongs to the nuclear hormone receptor family.</text>
</comment>
<dbReference type="GO" id="GO:0008270">
    <property type="term" value="F:zinc ion binding"/>
    <property type="evidence" value="ECO:0007669"/>
    <property type="project" value="UniProtKB-KW"/>
</dbReference>
<dbReference type="PROSITE" id="PS51843">
    <property type="entry name" value="NR_LBD"/>
    <property type="match status" value="1"/>
</dbReference>
<evidence type="ECO:0000256" key="8">
    <source>
        <dbReference type="ARBA" id="ARBA00023242"/>
    </source>
</evidence>
<dbReference type="PROSITE" id="PS51030">
    <property type="entry name" value="NUCLEAR_REC_DBD_2"/>
    <property type="match status" value="1"/>
</dbReference>
<dbReference type="InterPro" id="IPR013088">
    <property type="entry name" value="Znf_NHR/GATA"/>
</dbReference>
<feature type="domain" description="NR LBD" evidence="11">
    <location>
        <begin position="275"/>
        <end position="476"/>
    </location>
</feature>
<keyword evidence="2 9" id="KW-0863">Zinc-finger</keyword>
<dbReference type="InterPro" id="IPR001723">
    <property type="entry name" value="Nuclear_hrmn_rcpt"/>
</dbReference>
<keyword evidence="4 9" id="KW-0805">Transcription regulation</keyword>
<dbReference type="SMART" id="SM00430">
    <property type="entry name" value="HOLI"/>
    <property type="match status" value="1"/>
</dbReference>
<keyword evidence="8 9" id="KW-0539">Nucleus</keyword>
<dbReference type="InterPro" id="IPR050234">
    <property type="entry name" value="Nuclear_hormone_rcpt_NR1"/>
</dbReference>
<sequence>MDCDMLPEDIVDIVDVVSKDYFTSQNESFVREGKYFDDITNYISDLGDMYVNAQDTGSTACEYYEGFPEIPSINRDSWTSDSTNSSNLTQPRDTCTNQIAINQIKVEDVSSNTADKTKIMSYKRTSILPPCRICHEKASGLHYGVNTCEACKGFFRRSINRETPYKCIGDGNCVIGPRRRSSCPYCRYKKCKEAGMAKSAIKTGRYTHEVRSRNILEVKQLEEKVRFAEIEVNDTQEIETMIAKVVIAQNQIHANVDETCDDEKQIQTLKEYHIKCRLSSRNLVTAEEDTINCRHRDKCHEDCKEDEERFIVEDMELGIKRVVNFSKLLPGFTSISVEDQASLIRAFMHESWLISNSRCYDKEMGIISGPLTFHLDAVRTLFGEEMQQQTFRLLEKINELSLTKEEMAVFRAICITSGGRGLKLKNPGELEKINWKYLECFRHLSHKRGLQFDKRLPKVVDVMISMRDCCEVFNSN</sequence>
<comment type="subcellular location">
    <subcellularLocation>
        <location evidence="9">Nucleus</location>
    </subcellularLocation>
</comment>
<dbReference type="Gene3D" id="1.10.565.10">
    <property type="entry name" value="Retinoid X Receptor"/>
    <property type="match status" value="1"/>
</dbReference>
<dbReference type="InterPro" id="IPR000536">
    <property type="entry name" value="Nucl_hrmn_rcpt_lig-bd"/>
</dbReference>
<evidence type="ECO:0000259" key="11">
    <source>
        <dbReference type="PROSITE" id="PS51843"/>
    </source>
</evidence>
<evidence type="ECO:0000256" key="9">
    <source>
        <dbReference type="RuleBase" id="RU004334"/>
    </source>
</evidence>
<proteinExistence type="inferred from homology"/>
<dbReference type="Gene3D" id="3.30.50.10">
    <property type="entry name" value="Erythroid Transcription Factor GATA-1, subunit A"/>
    <property type="match status" value="1"/>
</dbReference>
<gene>
    <name evidence="12" type="ORF">ACJMK2_020728</name>
</gene>
<dbReference type="Proteomes" id="UP001634394">
    <property type="component" value="Unassembled WGS sequence"/>
</dbReference>
<evidence type="ECO:0000256" key="5">
    <source>
        <dbReference type="ARBA" id="ARBA00023125"/>
    </source>
</evidence>
<dbReference type="PRINTS" id="PR00398">
    <property type="entry name" value="STRDHORMONER"/>
</dbReference>
<keyword evidence="5 9" id="KW-0238">DNA-binding</keyword>
<evidence type="ECO:0000256" key="4">
    <source>
        <dbReference type="ARBA" id="ARBA00023015"/>
    </source>
</evidence>
<dbReference type="SUPFAM" id="SSF57716">
    <property type="entry name" value="Glucocorticoid receptor-like (DNA-binding domain)"/>
    <property type="match status" value="1"/>
</dbReference>
<keyword evidence="7 9" id="KW-0675">Receptor</keyword>
<organism evidence="12 13">
    <name type="scientific">Sinanodonta woodiana</name>
    <name type="common">Chinese pond mussel</name>
    <name type="synonym">Anodonta woodiana</name>
    <dbReference type="NCBI Taxonomy" id="1069815"/>
    <lineage>
        <taxon>Eukaryota</taxon>
        <taxon>Metazoa</taxon>
        <taxon>Spiralia</taxon>
        <taxon>Lophotrochozoa</taxon>
        <taxon>Mollusca</taxon>
        <taxon>Bivalvia</taxon>
        <taxon>Autobranchia</taxon>
        <taxon>Heteroconchia</taxon>
        <taxon>Palaeoheterodonta</taxon>
        <taxon>Unionida</taxon>
        <taxon>Unionoidea</taxon>
        <taxon>Unionidae</taxon>
        <taxon>Unioninae</taxon>
        <taxon>Sinanodonta</taxon>
    </lineage>
</organism>